<keyword evidence="3" id="KW-1185">Reference proteome</keyword>
<dbReference type="SMART" id="SM00256">
    <property type="entry name" value="FBOX"/>
    <property type="match status" value="1"/>
</dbReference>
<reference evidence="3" key="1">
    <citation type="journal article" date="2013" name="Nat. Genet.">
        <title>The Capsella rubella genome and the genomic consequences of rapid mating system evolution.</title>
        <authorList>
            <person name="Slotte T."/>
            <person name="Hazzouri K.M."/>
            <person name="Agren J.A."/>
            <person name="Koenig D."/>
            <person name="Maumus F."/>
            <person name="Guo Y.L."/>
            <person name="Steige K."/>
            <person name="Platts A.E."/>
            <person name="Escobar J.S."/>
            <person name="Newman L.K."/>
            <person name="Wang W."/>
            <person name="Mandakova T."/>
            <person name="Vello E."/>
            <person name="Smith L.M."/>
            <person name="Henz S.R."/>
            <person name="Steffen J."/>
            <person name="Takuno S."/>
            <person name="Brandvain Y."/>
            <person name="Coop G."/>
            <person name="Andolfatto P."/>
            <person name="Hu T.T."/>
            <person name="Blanchette M."/>
            <person name="Clark R.M."/>
            <person name="Quesneville H."/>
            <person name="Nordborg M."/>
            <person name="Gaut B.S."/>
            <person name="Lysak M.A."/>
            <person name="Jenkins J."/>
            <person name="Grimwood J."/>
            <person name="Chapman J."/>
            <person name="Prochnik S."/>
            <person name="Shu S."/>
            <person name="Rokhsar D."/>
            <person name="Schmutz J."/>
            <person name="Weigel D."/>
            <person name="Wright S.I."/>
        </authorList>
    </citation>
    <scope>NUCLEOTIDE SEQUENCE [LARGE SCALE GENOMIC DNA]</scope>
    <source>
        <strain evidence="3">cv. Monte Gargano</strain>
    </source>
</reference>
<feature type="domain" description="F-box" evidence="1">
    <location>
        <begin position="21"/>
        <end position="61"/>
    </location>
</feature>
<dbReference type="PANTHER" id="PTHR44259">
    <property type="entry name" value="OS07G0183000 PROTEIN-RELATED"/>
    <property type="match status" value="1"/>
</dbReference>
<dbReference type="PANTHER" id="PTHR44259:SF26">
    <property type="entry name" value="F-BOX FAMILY PROTEIN-LIKE PROTEIN"/>
    <property type="match status" value="1"/>
</dbReference>
<dbReference type="Pfam" id="PF03478">
    <property type="entry name" value="Beta-prop_KIB1-4"/>
    <property type="match status" value="1"/>
</dbReference>
<gene>
    <name evidence="2" type="ORF">CARUB_v10006577mg</name>
</gene>
<dbReference type="KEGG" id="crb:17878455"/>
<dbReference type="InterPro" id="IPR050942">
    <property type="entry name" value="F-box_BR-signaling"/>
</dbReference>
<dbReference type="AlphaFoldDB" id="R0F8Z5"/>
<dbReference type="InterPro" id="IPR005174">
    <property type="entry name" value="KIB1-4_b-propeller"/>
</dbReference>
<dbReference type="EMBL" id="KB870811">
    <property type="protein sequence ID" value="EOA18116.1"/>
    <property type="molecule type" value="Genomic_DNA"/>
</dbReference>
<evidence type="ECO:0000313" key="2">
    <source>
        <dbReference type="EMBL" id="EOA18116.1"/>
    </source>
</evidence>
<name>R0F8Z5_9BRAS</name>
<proteinExistence type="predicted"/>
<sequence length="386" mass="45850">MEIEGEKRLIRDTPTTSWSDLPLDLVILVFQRLSFANFQRAKSVCSSWYSASRQSVPKNNQIHWLILFPKEDNKDNNYSCTLFNPDEKDKHYKTQDLGVEFANRRYKVATYGSWLLIRDTLKEMYLVNLFTNERINLPPVKLLREDYELHTTSREKKWHNGRIRSVLSPVFWIDEDTKDYVVIWGFGMWCVVYAKKGDTSWNKIPDISQCYHMVYRDHKLYFLNFNDVFKIFDLSGEIPQLTFQWMVSRNKCESVRQPNWEWNSCITRLVVTLTGKVLKVEQMWVMKSSTWSFRVLEVYSPDLQKKQQRRIHYLRDESILLDQGITVLANDADGFARNTIYFSDDRQKIMFTFNLGTQKTEPLHTFDISSFQFSGAQWFLPSFTLT</sequence>
<organism evidence="2 3">
    <name type="scientific">Capsella rubella</name>
    <dbReference type="NCBI Taxonomy" id="81985"/>
    <lineage>
        <taxon>Eukaryota</taxon>
        <taxon>Viridiplantae</taxon>
        <taxon>Streptophyta</taxon>
        <taxon>Embryophyta</taxon>
        <taxon>Tracheophyta</taxon>
        <taxon>Spermatophyta</taxon>
        <taxon>Magnoliopsida</taxon>
        <taxon>eudicotyledons</taxon>
        <taxon>Gunneridae</taxon>
        <taxon>Pentapetalae</taxon>
        <taxon>rosids</taxon>
        <taxon>malvids</taxon>
        <taxon>Brassicales</taxon>
        <taxon>Brassicaceae</taxon>
        <taxon>Camelineae</taxon>
        <taxon>Capsella</taxon>
    </lineage>
</organism>
<protein>
    <recommendedName>
        <fullName evidence="1">F-box domain-containing protein</fullName>
    </recommendedName>
</protein>
<dbReference type="OrthoDB" id="642536at2759"/>
<evidence type="ECO:0000259" key="1">
    <source>
        <dbReference type="SMART" id="SM00256"/>
    </source>
</evidence>
<dbReference type="SUPFAM" id="SSF81383">
    <property type="entry name" value="F-box domain"/>
    <property type="match status" value="1"/>
</dbReference>
<accession>R0F8Z5</accession>
<dbReference type="Pfam" id="PF00646">
    <property type="entry name" value="F-box"/>
    <property type="match status" value="1"/>
</dbReference>
<dbReference type="Proteomes" id="UP000029121">
    <property type="component" value="Unassembled WGS sequence"/>
</dbReference>
<dbReference type="InterPro" id="IPR001810">
    <property type="entry name" value="F-box_dom"/>
</dbReference>
<evidence type="ECO:0000313" key="3">
    <source>
        <dbReference type="Proteomes" id="UP000029121"/>
    </source>
</evidence>
<dbReference type="InterPro" id="IPR036047">
    <property type="entry name" value="F-box-like_dom_sf"/>
</dbReference>
<dbReference type="Gene3D" id="1.20.1280.50">
    <property type="match status" value="1"/>
</dbReference>